<dbReference type="Proteomes" id="UP001430356">
    <property type="component" value="Unassembled WGS sequence"/>
</dbReference>
<feature type="region of interest" description="Disordered" evidence="4">
    <location>
        <begin position="790"/>
        <end position="853"/>
    </location>
</feature>
<protein>
    <submittedName>
        <fullName evidence="5">Uncharacterized protein</fullName>
    </submittedName>
</protein>
<evidence type="ECO:0000256" key="3">
    <source>
        <dbReference type="SAM" id="Coils"/>
    </source>
</evidence>
<dbReference type="EMBL" id="JAECZO010000001">
    <property type="protein sequence ID" value="KAK7199628.1"/>
    <property type="molecule type" value="Genomic_DNA"/>
</dbReference>
<dbReference type="PANTHER" id="PTHR15454">
    <property type="entry name" value="NISCHARIN RELATED"/>
    <property type="match status" value="1"/>
</dbReference>
<accession>A0AAW0EZS1</accession>
<feature type="coiled-coil region" evidence="3">
    <location>
        <begin position="604"/>
        <end position="631"/>
    </location>
</feature>
<feature type="compositionally biased region" description="Basic and acidic residues" evidence="4">
    <location>
        <begin position="696"/>
        <end position="716"/>
    </location>
</feature>
<dbReference type="InterPro" id="IPR032675">
    <property type="entry name" value="LRR_dom_sf"/>
</dbReference>
<feature type="region of interest" description="Disordered" evidence="4">
    <location>
        <begin position="921"/>
        <end position="980"/>
    </location>
</feature>
<gene>
    <name evidence="5" type="ORF">NESM_000007900</name>
</gene>
<feature type="region of interest" description="Disordered" evidence="4">
    <location>
        <begin position="113"/>
        <end position="142"/>
    </location>
</feature>
<sequence>MDVDLRERGIVRLCFDADETSEEEATVASAVAILLADHNRIDCVRGLGAVFVNLVELRLSHNQLGRLSTPYYKVRPACVRGARVASWIRCLPATLQVLDVSYNSLRSFLECDGASTPSSPDRRGAASVDEEGESGDAGAAPPSPAGALHHCCPLGLPLFFSASLFPQLRELNLSHNALDLSLRESDEMQDAFAAHQATAAASYTLATTLALVDVSYNPGLAALNGLFLSTPPPTEAPVAVVAARSCTLTMVGTGIADLQGLSSIDAHGAGVQWDLELHPCPVSRMVLSSAPPALLHVMHAIVDACVDGEGGVLAAALTEGSETATSAMSRFTTVDQVAELEQIAAAAVAREEPDMRAALRDGASWVSTLAYACLLRQVVPSLRTLDGGLSAERCERLLLTSLCELLRGGERLGRSGSSRLAPMAAVPPLHPGPSPPSAAPVLRGLGSAAHCVAPELRSRVVVGAELPRPVGVGADDDHNSNGDGATVRPRQFQAALAALRPSRSSSAAAPATATCSSSCGSAASTSSLAADDAAAVAGEEWFTPAGLSSKDAALYESLCREAKELQEAVLAGNERVRDVRAHAAALHRQLTQDRTLVADQLREIGRLRVEREQLTTDMAQARRRLEKRHKDVTYGVAALQAREVAARERAAMERIAAREKEVARRERQLRRRAAQSGALAVEFHSSGPSGQRKKLRSEVLREAAVRKRQAEQENKDPLAYSPAPFKKEMRRRSRSGSPRTSPSEPPPPRTAVEEEQAYLELYDHIGAPGLRDVADEYVAHLPTAQQEQLREASSRLASPRSRVASSLQRRGSSPGGSGSGSGSGSGGDRHADYAAVSASPTSVTPPSPVAPRDLSTLSLSELLDAAAAIRQKQLALQQLQQQWQHPLLPPPPLVSSPGGAEATTHTAIDTAAQTPRLDAVVSRRAGRTRSPFSSPSHGDESAPSTAQELFDRMLEQRAASAEQDTAVPATETAASRGRAAGAGAVVSAAHVGEDAHVSDAGALRRPRTDRALFV</sequence>
<dbReference type="AlphaFoldDB" id="A0AAW0EZS1"/>
<comment type="caution">
    <text evidence="5">The sequence shown here is derived from an EMBL/GenBank/DDBJ whole genome shotgun (WGS) entry which is preliminary data.</text>
</comment>
<evidence type="ECO:0000256" key="2">
    <source>
        <dbReference type="ARBA" id="ARBA00022737"/>
    </source>
</evidence>
<dbReference type="GO" id="GO:0005737">
    <property type="term" value="C:cytoplasm"/>
    <property type="evidence" value="ECO:0007669"/>
    <property type="project" value="TreeGrafter"/>
</dbReference>
<evidence type="ECO:0000256" key="1">
    <source>
        <dbReference type="ARBA" id="ARBA00022614"/>
    </source>
</evidence>
<keyword evidence="1" id="KW-0433">Leucine-rich repeat</keyword>
<feature type="region of interest" description="Disordered" evidence="4">
    <location>
        <begin position="995"/>
        <end position="1014"/>
    </location>
</feature>
<organism evidence="5 6">
    <name type="scientific">Novymonas esmeraldas</name>
    <dbReference type="NCBI Taxonomy" id="1808958"/>
    <lineage>
        <taxon>Eukaryota</taxon>
        <taxon>Discoba</taxon>
        <taxon>Euglenozoa</taxon>
        <taxon>Kinetoplastea</taxon>
        <taxon>Metakinetoplastina</taxon>
        <taxon>Trypanosomatida</taxon>
        <taxon>Trypanosomatidae</taxon>
        <taxon>Novymonas</taxon>
    </lineage>
</organism>
<evidence type="ECO:0000313" key="5">
    <source>
        <dbReference type="EMBL" id="KAK7199628.1"/>
    </source>
</evidence>
<dbReference type="Gene3D" id="3.80.10.10">
    <property type="entry name" value="Ribonuclease Inhibitor"/>
    <property type="match status" value="1"/>
</dbReference>
<keyword evidence="6" id="KW-1185">Reference proteome</keyword>
<feature type="region of interest" description="Disordered" evidence="4">
    <location>
        <begin position="666"/>
        <end position="751"/>
    </location>
</feature>
<evidence type="ECO:0000313" key="6">
    <source>
        <dbReference type="Proteomes" id="UP001430356"/>
    </source>
</evidence>
<proteinExistence type="predicted"/>
<feature type="compositionally biased region" description="Polar residues" evidence="4">
    <location>
        <begin position="930"/>
        <end position="947"/>
    </location>
</feature>
<keyword evidence="3" id="KW-0175">Coiled coil</keyword>
<name>A0AAW0EZS1_9TRYP</name>
<reference evidence="5 6" key="1">
    <citation type="journal article" date="2021" name="MBio">
        <title>A New Model Trypanosomatid, Novymonas esmeraldas: Genomic Perception of Its 'Candidatus Pandoraea novymonadis' Endosymbiont.</title>
        <authorList>
            <person name="Zakharova A."/>
            <person name="Saura A."/>
            <person name="Butenko A."/>
            <person name="Podesvova L."/>
            <person name="Warmusova S."/>
            <person name="Kostygov A.Y."/>
            <person name="Nenarokova A."/>
            <person name="Lukes J."/>
            <person name="Opperdoes F.R."/>
            <person name="Yurchenko V."/>
        </authorList>
    </citation>
    <scope>NUCLEOTIDE SEQUENCE [LARGE SCALE GENOMIC DNA]</scope>
    <source>
        <strain evidence="5 6">E262AT.01</strain>
    </source>
</reference>
<dbReference type="SUPFAM" id="SSF52047">
    <property type="entry name" value="RNI-like"/>
    <property type="match status" value="1"/>
</dbReference>
<evidence type="ECO:0000256" key="4">
    <source>
        <dbReference type="SAM" id="MobiDB-lite"/>
    </source>
</evidence>
<keyword evidence="2" id="KW-0677">Repeat</keyword>
<feature type="compositionally biased region" description="Gly residues" evidence="4">
    <location>
        <begin position="813"/>
        <end position="826"/>
    </location>
</feature>